<keyword evidence="2" id="KW-0732">Signal</keyword>
<dbReference type="EMBL" id="JBEXRX010000002">
    <property type="protein sequence ID" value="MEU0150655.1"/>
    <property type="molecule type" value="Genomic_DNA"/>
</dbReference>
<reference evidence="3 4" key="1">
    <citation type="submission" date="2024-06" db="EMBL/GenBank/DDBJ databases">
        <title>The Natural Products Discovery Center: Release of the First 8490 Sequenced Strains for Exploring Actinobacteria Biosynthetic Diversity.</title>
        <authorList>
            <person name="Kalkreuter E."/>
            <person name="Kautsar S.A."/>
            <person name="Yang D."/>
            <person name="Bader C.D."/>
            <person name="Teijaro C.N."/>
            <person name="Fluegel L."/>
            <person name="Davis C.M."/>
            <person name="Simpson J.R."/>
            <person name="Lauterbach L."/>
            <person name="Steele A.D."/>
            <person name="Gui C."/>
            <person name="Meng S."/>
            <person name="Li G."/>
            <person name="Viehrig K."/>
            <person name="Ye F."/>
            <person name="Su P."/>
            <person name="Kiefer A.F."/>
            <person name="Nichols A."/>
            <person name="Cepeda A.J."/>
            <person name="Yan W."/>
            <person name="Fan B."/>
            <person name="Jiang Y."/>
            <person name="Adhikari A."/>
            <person name="Zheng C.-J."/>
            <person name="Schuster L."/>
            <person name="Cowan T.M."/>
            <person name="Smanski M.J."/>
            <person name="Chevrette M.G."/>
            <person name="De Carvalho L.P.S."/>
            <person name="Shen B."/>
        </authorList>
    </citation>
    <scope>NUCLEOTIDE SEQUENCE [LARGE SCALE GENOMIC DNA]</scope>
    <source>
        <strain evidence="3 4">NPDC006286</strain>
    </source>
</reference>
<dbReference type="PROSITE" id="PS51257">
    <property type="entry name" value="PROKAR_LIPOPROTEIN"/>
    <property type="match status" value="1"/>
</dbReference>
<comment type="caution">
    <text evidence="3">The sequence shown here is derived from an EMBL/GenBank/DDBJ whole genome shotgun (WGS) entry which is preliminary data.</text>
</comment>
<organism evidence="3 4">
    <name type="scientific">Micromonospora fulviviridis</name>
    <dbReference type="NCBI Taxonomy" id="47860"/>
    <lineage>
        <taxon>Bacteria</taxon>
        <taxon>Bacillati</taxon>
        <taxon>Actinomycetota</taxon>
        <taxon>Actinomycetes</taxon>
        <taxon>Micromonosporales</taxon>
        <taxon>Micromonosporaceae</taxon>
        <taxon>Micromonospora</taxon>
    </lineage>
</organism>
<feature type="compositionally biased region" description="Low complexity" evidence="1">
    <location>
        <begin position="36"/>
        <end position="54"/>
    </location>
</feature>
<sequence>MKRTVTRTGLMAAAALGALLAGCTNSDKTPTTLPTSAAPASASASPSASPSAAAETPDQAKRHAIDAYLGFQTAFQKAGAAGDPEFPDLAKYGTGDALKLFTNGLKSAKTQGLLSRGEAVFHPKIASLSPPAAPTKASVQDCMDTSKTERYKADGSPYKDSPGGMRLVLADVERIGGEWKVTGIGIREVGSCKL</sequence>
<gene>
    <name evidence="3" type="ORF">ABZ071_01765</name>
</gene>
<dbReference type="RefSeq" id="WP_355662858.1">
    <property type="nucleotide sequence ID" value="NZ_JBEXRX010000002.1"/>
</dbReference>
<protein>
    <recommendedName>
        <fullName evidence="5">Lipoprotein</fullName>
    </recommendedName>
</protein>
<evidence type="ECO:0000313" key="4">
    <source>
        <dbReference type="Proteomes" id="UP001550348"/>
    </source>
</evidence>
<evidence type="ECO:0000313" key="3">
    <source>
        <dbReference type="EMBL" id="MEU0150655.1"/>
    </source>
</evidence>
<feature type="region of interest" description="Disordered" evidence="1">
    <location>
        <begin position="27"/>
        <end position="59"/>
    </location>
</feature>
<feature type="chain" id="PRO_5046514605" description="Lipoprotein" evidence="2">
    <location>
        <begin position="22"/>
        <end position="194"/>
    </location>
</feature>
<evidence type="ECO:0008006" key="5">
    <source>
        <dbReference type="Google" id="ProtNLM"/>
    </source>
</evidence>
<keyword evidence="4" id="KW-1185">Reference proteome</keyword>
<accession>A0ABV2VCY1</accession>
<proteinExistence type="predicted"/>
<evidence type="ECO:0000256" key="2">
    <source>
        <dbReference type="SAM" id="SignalP"/>
    </source>
</evidence>
<feature type="signal peptide" evidence="2">
    <location>
        <begin position="1"/>
        <end position="21"/>
    </location>
</feature>
<evidence type="ECO:0000256" key="1">
    <source>
        <dbReference type="SAM" id="MobiDB-lite"/>
    </source>
</evidence>
<dbReference type="Proteomes" id="UP001550348">
    <property type="component" value="Unassembled WGS sequence"/>
</dbReference>
<name>A0ABV2VCY1_9ACTN</name>